<dbReference type="GO" id="GO:0005759">
    <property type="term" value="C:mitochondrial matrix"/>
    <property type="evidence" value="ECO:0007669"/>
    <property type="project" value="UniProtKB-SubCell"/>
</dbReference>
<dbReference type="Gene3D" id="3.30.565.10">
    <property type="entry name" value="Histidine kinase-like ATPase, C-terminal domain"/>
    <property type="match status" value="1"/>
</dbReference>
<evidence type="ECO:0000256" key="2">
    <source>
        <dbReference type="ARBA" id="ARBA00022553"/>
    </source>
</evidence>
<dbReference type="PROSITE" id="PS50109">
    <property type="entry name" value="HIS_KIN"/>
    <property type="match status" value="1"/>
</dbReference>
<dbReference type="Pfam" id="PF02518">
    <property type="entry name" value="HATPase_c"/>
    <property type="match status" value="1"/>
</dbReference>
<evidence type="ECO:0000256" key="8">
    <source>
        <dbReference type="RuleBase" id="RU366032"/>
    </source>
</evidence>
<evidence type="ECO:0000313" key="12">
    <source>
        <dbReference type="Proteomes" id="UP001291623"/>
    </source>
</evidence>
<dbReference type="Gene3D" id="1.10.510.10">
    <property type="entry name" value="Transferase(Phosphotransferase) domain 1"/>
    <property type="match status" value="1"/>
</dbReference>
<dbReference type="Proteomes" id="UP001291623">
    <property type="component" value="Unassembled WGS sequence"/>
</dbReference>
<feature type="domain" description="Histidine kinase" evidence="10">
    <location>
        <begin position="116"/>
        <end position="261"/>
    </location>
</feature>
<comment type="similarity">
    <text evidence="1 8">Belongs to the PDK/BCKDK protein kinase family.</text>
</comment>
<dbReference type="SUPFAM" id="SSF81296">
    <property type="entry name" value="E set domains"/>
    <property type="match status" value="1"/>
</dbReference>
<dbReference type="InterPro" id="IPR035892">
    <property type="entry name" value="C2_domain_sf"/>
</dbReference>
<dbReference type="Gene3D" id="3.30.10.30">
    <property type="entry name" value="DYRK"/>
    <property type="match status" value="1"/>
</dbReference>
<keyword evidence="12" id="KW-1185">Reference proteome</keyword>
<dbReference type="InterPro" id="IPR011009">
    <property type="entry name" value="Kinase-like_dom_sf"/>
</dbReference>
<dbReference type="SUPFAM" id="SSF56112">
    <property type="entry name" value="Protein kinase-like (PK-like)"/>
    <property type="match status" value="1"/>
</dbReference>
<feature type="region of interest" description="Disordered" evidence="9">
    <location>
        <begin position="547"/>
        <end position="656"/>
    </location>
</feature>
<dbReference type="EC" id="2.7.11.-" evidence="8"/>
<keyword evidence="5 8" id="KW-0418">Kinase</keyword>
<evidence type="ECO:0000313" key="11">
    <source>
        <dbReference type="EMBL" id="KAK4336672.1"/>
    </source>
</evidence>
<sequence length="751" mass="83693">MLRRLLDAHKDVVTQLAEGFRECRKHIENEETVSFFLDDTLTSRLGMRILVEHHLELHDEKPNHIGIINTAMKPKDLIEKWCLAVKSISEHKYSRSPDFKLNGHLNCSFPYIELPLDYILPEILKNAVRATAESHLDSPCLPPITITIANNNQDFVIRVSDRGGGIPASLIKKVTNYHFSTANENKADQRLDGGLFGSIMSEPNDYSMPMHGFGFGLPTSKAYAKYLCGSLTLISMHGTGGPLNGSNNAGSTLNLSLTTMDNAFDVVVLGQNGGSGGGSSSSAGASHLHNGANTPKTKPLVVTAEQVVKLYGYKLTNYETQEIYSYTHIYFIGANAKKRCGIIGTPENSGYDDMSGSYIHVPHDHIAYRSRRGKLRGTPGSKDWHTALKNCDDVYFIDFIERCLDWDPYLRMTPYHALRHSWLRSRRKLPRPPNNFVSCAQPESSDMYGTSCTGENNIVNSRLTSVHNFSNSNISSIGGSLANGANSGSNALENGGVTAKPEVLDDEDTGLITAGAIVTVTVTLERKNMEIYVNKSKNSLNAFNQEENNDEENQLDKANKVSDENEPTQKQKPPVWKKVAKKGKSKGKKKGTIKKMPLTKQSNNQPTKKSDEDSDSSNSNDSENEKEDNNSDVPNQDSKIKKKDKDVDTDEDDDWDKFQEKVLKKDKTLESKPKFSHSVHCPFFYDDKQENWWIYMVDRKRPALVTVPVLMTSLIDYEEIELKFTAPSKPDNDLNTDSDDSEDDTTVDDSA</sequence>
<keyword evidence="3 8" id="KW-0808">Transferase</keyword>
<evidence type="ECO:0000256" key="7">
    <source>
        <dbReference type="ARBA" id="ARBA00023128"/>
    </source>
</evidence>
<evidence type="ECO:0000256" key="1">
    <source>
        <dbReference type="ARBA" id="ARBA00006155"/>
    </source>
</evidence>
<dbReference type="EMBL" id="JAVYJV010000107">
    <property type="protein sequence ID" value="KAK4336672.1"/>
    <property type="molecule type" value="Genomic_DNA"/>
</dbReference>
<keyword evidence="2" id="KW-0597">Phosphoprotein</keyword>
<keyword evidence="7 8" id="KW-0496">Mitochondrion</keyword>
<organism evidence="11 12">
    <name type="scientific">Anisodus tanguticus</name>
    <dbReference type="NCBI Taxonomy" id="243964"/>
    <lineage>
        <taxon>Eukaryota</taxon>
        <taxon>Viridiplantae</taxon>
        <taxon>Streptophyta</taxon>
        <taxon>Embryophyta</taxon>
        <taxon>Tracheophyta</taxon>
        <taxon>Spermatophyta</taxon>
        <taxon>Magnoliopsida</taxon>
        <taxon>eudicotyledons</taxon>
        <taxon>Gunneridae</taxon>
        <taxon>Pentapetalae</taxon>
        <taxon>asterids</taxon>
        <taxon>lamiids</taxon>
        <taxon>Solanales</taxon>
        <taxon>Solanaceae</taxon>
        <taxon>Solanoideae</taxon>
        <taxon>Hyoscyameae</taxon>
        <taxon>Anisodus</taxon>
    </lineage>
</organism>
<evidence type="ECO:0000259" key="10">
    <source>
        <dbReference type="PROSITE" id="PS50109"/>
    </source>
</evidence>
<evidence type="ECO:0000256" key="4">
    <source>
        <dbReference type="ARBA" id="ARBA00022741"/>
    </source>
</evidence>
<dbReference type="Pfam" id="PF10436">
    <property type="entry name" value="BCDHK_Adom3"/>
    <property type="match status" value="1"/>
</dbReference>
<accession>A0AAE1QR09</accession>
<keyword evidence="6 8" id="KW-0067">ATP-binding</keyword>
<dbReference type="InterPro" id="IPR036784">
    <property type="entry name" value="AK/P_DHK_N_sf"/>
</dbReference>
<comment type="caution">
    <text evidence="11">The sequence shown here is derived from an EMBL/GenBank/DDBJ whole genome shotgun (WGS) entry which is preliminary data.</text>
</comment>
<name>A0AAE1QR09_9SOLA</name>
<evidence type="ECO:0000256" key="3">
    <source>
        <dbReference type="ARBA" id="ARBA00022679"/>
    </source>
</evidence>
<keyword evidence="4 8" id="KW-0547">Nucleotide-binding</keyword>
<gene>
    <name evidence="11" type="ORF">RND71_043676</name>
</gene>
<proteinExistence type="inferred from homology"/>
<dbReference type="InterPro" id="IPR036890">
    <property type="entry name" value="HATPase_C_sf"/>
</dbReference>
<protein>
    <recommendedName>
        <fullName evidence="8">Protein-serine/threonine kinase</fullName>
        <ecNumber evidence="8">2.7.11.-</ecNumber>
    </recommendedName>
</protein>
<dbReference type="Gene3D" id="2.60.40.150">
    <property type="entry name" value="C2 domain"/>
    <property type="match status" value="1"/>
</dbReference>
<feature type="region of interest" description="Disordered" evidence="9">
    <location>
        <begin position="725"/>
        <end position="751"/>
    </location>
</feature>
<dbReference type="PANTHER" id="PTHR11947">
    <property type="entry name" value="PYRUVATE DEHYDROGENASE KINASE"/>
    <property type="match status" value="1"/>
</dbReference>
<evidence type="ECO:0000256" key="5">
    <source>
        <dbReference type="ARBA" id="ARBA00022777"/>
    </source>
</evidence>
<dbReference type="GO" id="GO:0005524">
    <property type="term" value="F:ATP binding"/>
    <property type="evidence" value="ECO:0007669"/>
    <property type="project" value="UniProtKB-UniRule"/>
</dbReference>
<dbReference type="PANTHER" id="PTHR11947:SF20">
    <property type="entry name" value="[3-METHYL-2-OXOBUTANOATE DEHYDROGENASE [LIPOAMIDE]] KINASE, MITOCHONDRIAL"/>
    <property type="match status" value="1"/>
</dbReference>
<dbReference type="InterPro" id="IPR005467">
    <property type="entry name" value="His_kinase_dom"/>
</dbReference>
<dbReference type="InterPro" id="IPR003594">
    <property type="entry name" value="HATPase_dom"/>
</dbReference>
<evidence type="ECO:0000256" key="6">
    <source>
        <dbReference type="ARBA" id="ARBA00022840"/>
    </source>
</evidence>
<dbReference type="SUPFAM" id="SSF55874">
    <property type="entry name" value="ATPase domain of HSP90 chaperone/DNA topoisomerase II/histidine kinase"/>
    <property type="match status" value="1"/>
</dbReference>
<dbReference type="InterPro" id="IPR039028">
    <property type="entry name" value="BCKD/PDK"/>
</dbReference>
<dbReference type="InterPro" id="IPR014756">
    <property type="entry name" value="Ig_E-set"/>
</dbReference>
<dbReference type="Gene3D" id="1.20.140.20">
    <property type="entry name" value="Alpha-ketoacid/pyruvate dehydrogenase kinase, N-terminal domain"/>
    <property type="match status" value="1"/>
</dbReference>
<feature type="compositionally biased region" description="Basic and acidic residues" evidence="9">
    <location>
        <begin position="554"/>
        <end position="569"/>
    </location>
</feature>
<dbReference type="InterPro" id="IPR018955">
    <property type="entry name" value="BCDHK/PDK_N"/>
</dbReference>
<dbReference type="SMART" id="SM00387">
    <property type="entry name" value="HATPase_c"/>
    <property type="match status" value="1"/>
</dbReference>
<comment type="subcellular location">
    <subcellularLocation>
        <location evidence="8">Mitochondrion matrix</location>
    </subcellularLocation>
</comment>
<feature type="compositionally biased region" description="Basic residues" evidence="9">
    <location>
        <begin position="578"/>
        <end position="593"/>
    </location>
</feature>
<evidence type="ECO:0000256" key="9">
    <source>
        <dbReference type="SAM" id="MobiDB-lite"/>
    </source>
</evidence>
<dbReference type="AlphaFoldDB" id="A0AAE1QR09"/>
<dbReference type="InterPro" id="IPR042521">
    <property type="entry name" value="DYRK"/>
</dbReference>
<reference evidence="11" key="1">
    <citation type="submission" date="2023-12" db="EMBL/GenBank/DDBJ databases">
        <title>Genome assembly of Anisodus tanguticus.</title>
        <authorList>
            <person name="Wang Y.-J."/>
        </authorList>
    </citation>
    <scope>NUCLEOTIDE SEQUENCE</scope>
    <source>
        <strain evidence="11">KB-2021</strain>
        <tissue evidence="11">Leaf</tissue>
    </source>
</reference>
<dbReference type="SUPFAM" id="SSF69012">
    <property type="entry name" value="alpha-ketoacid dehydrogenase kinase, N-terminal domain"/>
    <property type="match status" value="1"/>
</dbReference>
<dbReference type="GO" id="GO:0004740">
    <property type="term" value="F:pyruvate dehydrogenase (acetyl-transferring) kinase activity"/>
    <property type="evidence" value="ECO:0007669"/>
    <property type="project" value="TreeGrafter"/>
</dbReference>
<feature type="compositionally biased region" description="Acidic residues" evidence="9">
    <location>
        <begin position="734"/>
        <end position="751"/>
    </location>
</feature>
<dbReference type="GO" id="GO:0010906">
    <property type="term" value="P:regulation of glucose metabolic process"/>
    <property type="evidence" value="ECO:0007669"/>
    <property type="project" value="TreeGrafter"/>
</dbReference>
<dbReference type="GO" id="GO:0004712">
    <property type="term" value="F:protein serine/threonine/tyrosine kinase activity"/>
    <property type="evidence" value="ECO:0007669"/>
    <property type="project" value="InterPro"/>
</dbReference>